<accession>A0A074W0W1</accession>
<dbReference type="Proteomes" id="UP000030672">
    <property type="component" value="Unassembled WGS sequence"/>
</dbReference>
<dbReference type="EMBL" id="KL584825">
    <property type="protein sequence ID" value="KEQ66710.1"/>
    <property type="molecule type" value="Genomic_DNA"/>
</dbReference>
<name>A0A074W0W1_AURM1</name>
<organism evidence="2 3">
    <name type="scientific">Aureobasidium melanogenum (strain CBS 110374)</name>
    <name type="common">Aureobasidium pullulans var. melanogenum</name>
    <dbReference type="NCBI Taxonomy" id="1043003"/>
    <lineage>
        <taxon>Eukaryota</taxon>
        <taxon>Fungi</taxon>
        <taxon>Dikarya</taxon>
        <taxon>Ascomycota</taxon>
        <taxon>Pezizomycotina</taxon>
        <taxon>Dothideomycetes</taxon>
        <taxon>Dothideomycetidae</taxon>
        <taxon>Dothideales</taxon>
        <taxon>Saccotheciaceae</taxon>
        <taxon>Aureobasidium</taxon>
    </lineage>
</organism>
<dbReference type="AlphaFoldDB" id="A0A074W0W1"/>
<dbReference type="GeneID" id="63920881"/>
<feature type="compositionally biased region" description="Low complexity" evidence="1">
    <location>
        <begin position="65"/>
        <end position="79"/>
    </location>
</feature>
<evidence type="ECO:0000256" key="1">
    <source>
        <dbReference type="SAM" id="MobiDB-lite"/>
    </source>
</evidence>
<feature type="compositionally biased region" description="Basic and acidic residues" evidence="1">
    <location>
        <begin position="41"/>
        <end position="64"/>
    </location>
</feature>
<proteinExistence type="predicted"/>
<feature type="compositionally biased region" description="Basic residues" evidence="1">
    <location>
        <begin position="130"/>
        <end position="140"/>
    </location>
</feature>
<protein>
    <submittedName>
        <fullName evidence="2">Uncharacterized protein</fullName>
    </submittedName>
</protein>
<feature type="region of interest" description="Disordered" evidence="1">
    <location>
        <begin position="32"/>
        <end position="90"/>
    </location>
</feature>
<gene>
    <name evidence="2" type="ORF">M437DRAFT_81189</name>
</gene>
<evidence type="ECO:0000313" key="3">
    <source>
        <dbReference type="Proteomes" id="UP000030672"/>
    </source>
</evidence>
<feature type="region of interest" description="Disordered" evidence="1">
    <location>
        <begin position="129"/>
        <end position="148"/>
    </location>
</feature>
<reference evidence="2 3" key="1">
    <citation type="journal article" date="2014" name="BMC Genomics">
        <title>Genome sequencing of four Aureobasidium pullulans varieties: biotechnological potential, stress tolerance, and description of new species.</title>
        <authorList>
            <person name="Gostin Ar C."/>
            <person name="Ohm R.A."/>
            <person name="Kogej T."/>
            <person name="Sonjak S."/>
            <person name="Turk M."/>
            <person name="Zajc J."/>
            <person name="Zalar P."/>
            <person name="Grube M."/>
            <person name="Sun H."/>
            <person name="Han J."/>
            <person name="Sharma A."/>
            <person name="Chiniquy J."/>
            <person name="Ngan C.Y."/>
            <person name="Lipzen A."/>
            <person name="Barry K."/>
            <person name="Grigoriev I.V."/>
            <person name="Gunde-Cimerman N."/>
        </authorList>
    </citation>
    <scope>NUCLEOTIDE SEQUENCE [LARGE SCALE GENOMIC DNA]</scope>
    <source>
        <strain evidence="2 3">CBS 110374</strain>
    </source>
</reference>
<keyword evidence="3" id="KW-1185">Reference proteome</keyword>
<sequence>MCNTVSIHYSCNHFAQFHRSTCRSTIWVTKRTTKTKNRSKTRVDNSKSDDDKPSRGRTLERTSDKTSTSSSPSSNDSASPSPPPKLVSKAACKSTSNIVLRTQQRCGPCQRTFKRGFLQIRRARQDLPSHKKRKHLKRGRPISGGSPLKHELTLDELLRTGDEVMTGSGSPGMLRRISTASHDCFILNQHASGDVGDALMVLVVAT</sequence>
<evidence type="ECO:0000313" key="2">
    <source>
        <dbReference type="EMBL" id="KEQ66710.1"/>
    </source>
</evidence>
<dbReference type="HOGENOM" id="CLU_1331698_0_0_1"/>
<dbReference type="RefSeq" id="XP_040883733.1">
    <property type="nucleotide sequence ID" value="XM_041027508.1"/>
</dbReference>